<proteinExistence type="evidence at protein level"/>
<evidence type="ECO:0007829" key="2">
    <source>
        <dbReference type="PDB" id="8KEE"/>
    </source>
</evidence>
<organism evidence="1">
    <name type="scientific">Nostoc phage A1</name>
    <dbReference type="NCBI Taxonomy" id="1775256"/>
    <lineage>
        <taxon>Viruses</taxon>
        <taxon>Duplodnaviria</taxon>
        <taxon>Heunggongvirae</taxon>
        <taxon>Uroviricota</taxon>
        <taxon>Caudoviricetes</taxon>
    </lineage>
</organism>
<reference evidence="1" key="1">
    <citation type="journal article" date="2016" name="MBio">
        <title>Viruses Infecting a Freshwater Filamentous Cyanobacterium (Nostoc sp.) Encode a Functional CRISPR Array and a Proteobacterial DNA Polymerase B.</title>
        <authorList>
            <person name="Chenard C."/>
            <person name="Wirth J.F."/>
            <person name="Suttle C.A."/>
        </authorList>
    </citation>
    <scope>NUCLEOTIDE SEQUENCE</scope>
</reference>
<evidence type="ECO:0000313" key="1">
    <source>
        <dbReference type="EMBL" id="AND75584.1"/>
    </source>
</evidence>
<name>A0ACD6B8W1_9CAUD</name>
<reference evidence="2" key="2">
    <citation type="journal article" date="2024" name="Nat. Commun.">
        <title>Structure of the intact tail machine of Anabaena myophage A-1(L).</title>
        <authorList>
            <person name="Yu R.C."/>
            <person name="Yang F."/>
            <person name="Zhang H.Y."/>
            <person name="Hou P."/>
            <person name="Du K."/>
            <person name="Zhu J."/>
            <person name="Cui N."/>
            <person name="Xu X."/>
            <person name="Chen Y."/>
            <person name="Li Q."/>
            <person name="Zhou C.Z."/>
        </authorList>
    </citation>
    <scope>STRUCTURE BY ELECTRON MICROSCOPY (3.26 ANGSTROMS) OF 1-506</scope>
</reference>
<dbReference type="PDB" id="8KEE">
    <property type="method" value="EM"/>
    <property type="resolution" value="3.26 A"/>
    <property type="chains" value="A/B/C/D/E/F/G/H/I/J/K/L/M/N/O/P/Q/R=1-506"/>
</dbReference>
<protein>
    <submittedName>
        <fullName evidence="1">Tail sheath protein</fullName>
    </submittedName>
</protein>
<sequence>MTNFLNGVNIGTPGAYAFYQTTQSRPINVEPFRTCYMVGFASNGVNKNVPTRISNLTDFTNVYGTSASTNSVDLFFKNSQGFGNLYFVNVAIPTRYQIVVTAATAGSYSVTVNGVTKAITVVGGATTTTIAADVISAINNDTVLNKEVLATVGGTSSTVVITSKKPTNTTTAAVTGVIFTLTTTTGTSPSVADYVYTINNTFDPALEAGFVIAPEAFSTFTKSDRLSIQVALENLCSAYRYQWAALIDSGAMSEISNTDRAIAEAATYNSVQGHCSYYYPYLINLDDQQVPPSAAVAGMALYRFVIDGFAEPPAGVNFPLKGVKNVAYKVTWEEQNVANPEGVNCILNKENYGIVVWGARTLSADPNIVFISTRIILNIVINTLNRGYDFDIFNSVGGTATVLDNIQRKTNTLLTTLYQAGLFYGQTTSEAFSVLGDASVQVPSLLQQGLVNMFIWVVPSTIIERLIINIKQTAIGDLEATVALDTAALQSSVEEGTATEGTAPVV</sequence>
<accession>A0ACD6B8W1</accession>
<dbReference type="EMBL" id="KU234533">
    <property type="protein sequence ID" value="AND75584.1"/>
    <property type="molecule type" value="Genomic_DNA"/>
</dbReference>
<accession>A0A191SAV9</accession>
<keyword evidence="2" id="KW-0002">3D-structure</keyword>